<dbReference type="GO" id="GO:0004803">
    <property type="term" value="F:transposase activity"/>
    <property type="evidence" value="ECO:0007669"/>
    <property type="project" value="InterPro"/>
</dbReference>
<dbReference type="InterPro" id="IPR003346">
    <property type="entry name" value="Transposase_20"/>
</dbReference>
<protein>
    <submittedName>
        <fullName evidence="2">IS110 family transposase</fullName>
    </submittedName>
</protein>
<dbReference type="InterPro" id="IPR047650">
    <property type="entry name" value="Transpos_IS110"/>
</dbReference>
<dbReference type="Proteomes" id="UP000293162">
    <property type="component" value="Unassembled WGS sequence"/>
</dbReference>
<evidence type="ECO:0000313" key="2">
    <source>
        <dbReference type="EMBL" id="RYU90410.1"/>
    </source>
</evidence>
<dbReference type="GO" id="GO:0006313">
    <property type="term" value="P:DNA transposition"/>
    <property type="evidence" value="ECO:0007669"/>
    <property type="project" value="InterPro"/>
</dbReference>
<dbReference type="GO" id="GO:0003677">
    <property type="term" value="F:DNA binding"/>
    <property type="evidence" value="ECO:0007669"/>
    <property type="project" value="InterPro"/>
</dbReference>
<comment type="caution">
    <text evidence="2">The sequence shown here is derived from an EMBL/GenBank/DDBJ whole genome shotgun (WGS) entry which is preliminary data.</text>
</comment>
<evidence type="ECO:0000313" key="3">
    <source>
        <dbReference type="Proteomes" id="UP000293162"/>
    </source>
</evidence>
<name>A0A4V1ZBU8_9BACT</name>
<dbReference type="RefSeq" id="WP_130024370.1">
    <property type="nucleotide sequence ID" value="NZ_SEWF01000160.1"/>
</dbReference>
<accession>A0A4V1ZBU8</accession>
<dbReference type="Pfam" id="PF02371">
    <property type="entry name" value="Transposase_20"/>
    <property type="match status" value="1"/>
</dbReference>
<dbReference type="OrthoDB" id="964423at2"/>
<keyword evidence="3" id="KW-1185">Reference proteome</keyword>
<evidence type="ECO:0000259" key="1">
    <source>
        <dbReference type="Pfam" id="PF02371"/>
    </source>
</evidence>
<feature type="domain" description="Transposase IS116/IS110/IS902 C-terminal" evidence="1">
    <location>
        <begin position="118"/>
        <end position="182"/>
    </location>
</feature>
<organism evidence="2 3">
    <name type="scientific">Emticicia agri</name>
    <dbReference type="NCBI Taxonomy" id="2492393"/>
    <lineage>
        <taxon>Bacteria</taxon>
        <taxon>Pseudomonadati</taxon>
        <taxon>Bacteroidota</taxon>
        <taxon>Cytophagia</taxon>
        <taxon>Cytophagales</taxon>
        <taxon>Leadbetterellaceae</taxon>
        <taxon>Emticicia</taxon>
    </lineage>
</organism>
<feature type="non-terminal residue" evidence="2">
    <location>
        <position position="1"/>
    </location>
</feature>
<dbReference type="EMBL" id="SEWF01000160">
    <property type="protein sequence ID" value="RYU90410.1"/>
    <property type="molecule type" value="Genomic_DNA"/>
</dbReference>
<dbReference type="PANTHER" id="PTHR33055">
    <property type="entry name" value="TRANSPOSASE FOR INSERTION SEQUENCE ELEMENT IS1111A"/>
    <property type="match status" value="1"/>
</dbReference>
<dbReference type="PANTHER" id="PTHR33055:SF13">
    <property type="entry name" value="TRANSPOSASE"/>
    <property type="match status" value="1"/>
</dbReference>
<sequence length="189" mass="21777">RGLKNGDFKALYVPPLEQQQDRSLLRVYDRLTRDITRVKNRIKFFLMYFGEAIPVELQTSNWSKDFIRYLDNFSPGGNGNLSFQALLSEYKMLNQQSAILKKQIKELSEQPRYKTDAALLKTIPGIGTLTSMILLTEIADINRFVSIKELSAYVGLIPNSHDSGETKRVGRITKRGNVYLKLYYYTILK</sequence>
<reference evidence="2 3" key="1">
    <citation type="submission" date="2019-02" db="EMBL/GenBank/DDBJ databases">
        <title>Bacterial novel species Emticicia sp. 17J42-9 isolated from soil.</title>
        <authorList>
            <person name="Jung H.-Y."/>
        </authorList>
    </citation>
    <scope>NUCLEOTIDE SEQUENCE [LARGE SCALE GENOMIC DNA]</scope>
    <source>
        <strain evidence="2 3">17J42-9</strain>
    </source>
</reference>
<dbReference type="AlphaFoldDB" id="A0A4V1ZBU8"/>
<gene>
    <name evidence="2" type="ORF">EWM59_27430</name>
</gene>
<proteinExistence type="predicted"/>